<keyword evidence="8" id="KW-0325">Glycoprotein</keyword>
<dbReference type="PANTHER" id="PTHR12027:SF77">
    <property type="entry name" value="PROTEIN WNT-5"/>
    <property type="match status" value="1"/>
</dbReference>
<dbReference type="InterPro" id="IPR018161">
    <property type="entry name" value="Wnt_CS"/>
</dbReference>
<dbReference type="InterPro" id="IPR043158">
    <property type="entry name" value="Wnt_C"/>
</dbReference>
<gene>
    <name evidence="11" type="primary">WNT5B</name>
    <name evidence="11" type="ORF">B7P43_G06847</name>
</gene>
<dbReference type="Pfam" id="PF00110">
    <property type="entry name" value="wnt"/>
    <property type="match status" value="3"/>
</dbReference>
<evidence type="ECO:0000256" key="4">
    <source>
        <dbReference type="ARBA" id="ARBA00022525"/>
    </source>
</evidence>
<dbReference type="PROSITE" id="PS00246">
    <property type="entry name" value="WNT1"/>
    <property type="match status" value="1"/>
</dbReference>
<dbReference type="InterPro" id="IPR005817">
    <property type="entry name" value="Wnt"/>
</dbReference>
<dbReference type="GO" id="GO:0045165">
    <property type="term" value="P:cell fate commitment"/>
    <property type="evidence" value="ECO:0007669"/>
    <property type="project" value="TreeGrafter"/>
</dbReference>
<comment type="similarity">
    <text evidence="2 10">Belongs to the Wnt family.</text>
</comment>
<keyword evidence="6 10" id="KW-0879">Wnt signaling pathway</keyword>
<dbReference type="STRING" id="105785.A0A2J7QLJ5"/>
<dbReference type="AlphaFoldDB" id="A0A2J7QLJ5"/>
<name>A0A2J7QLJ5_9NEOP</name>
<dbReference type="GO" id="GO:0007517">
    <property type="term" value="P:muscle organ development"/>
    <property type="evidence" value="ECO:0007669"/>
    <property type="project" value="UniProtKB-ARBA"/>
</dbReference>
<evidence type="ECO:0000256" key="7">
    <source>
        <dbReference type="ARBA" id="ARBA00023157"/>
    </source>
</evidence>
<evidence type="ECO:0000256" key="6">
    <source>
        <dbReference type="ARBA" id="ARBA00022687"/>
    </source>
</evidence>
<evidence type="ECO:0000256" key="2">
    <source>
        <dbReference type="ARBA" id="ARBA00005683"/>
    </source>
</evidence>
<evidence type="ECO:0000256" key="5">
    <source>
        <dbReference type="ARBA" id="ARBA00022530"/>
    </source>
</evidence>
<dbReference type="PRINTS" id="PR01349">
    <property type="entry name" value="WNTPROTEIN"/>
</dbReference>
<dbReference type="PANTHER" id="PTHR12027">
    <property type="entry name" value="WNT RELATED"/>
    <property type="match status" value="1"/>
</dbReference>
<dbReference type="Proteomes" id="UP000235965">
    <property type="component" value="Unassembled WGS sequence"/>
</dbReference>
<dbReference type="EMBL" id="NEVH01013245">
    <property type="protein sequence ID" value="PNF29428.1"/>
    <property type="molecule type" value="Genomic_DNA"/>
</dbReference>
<dbReference type="GO" id="GO:0030182">
    <property type="term" value="P:neuron differentiation"/>
    <property type="evidence" value="ECO:0007669"/>
    <property type="project" value="TreeGrafter"/>
</dbReference>
<dbReference type="GO" id="GO:0005615">
    <property type="term" value="C:extracellular space"/>
    <property type="evidence" value="ECO:0007669"/>
    <property type="project" value="TreeGrafter"/>
</dbReference>
<dbReference type="CDD" id="cd19337">
    <property type="entry name" value="Wnt_Wnt5"/>
    <property type="match status" value="1"/>
</dbReference>
<keyword evidence="3 10" id="KW-0217">Developmental protein</keyword>
<evidence type="ECO:0000256" key="8">
    <source>
        <dbReference type="ARBA" id="ARBA00023180"/>
    </source>
</evidence>
<organism evidence="11 12">
    <name type="scientific">Cryptotermes secundus</name>
    <dbReference type="NCBI Taxonomy" id="105785"/>
    <lineage>
        <taxon>Eukaryota</taxon>
        <taxon>Metazoa</taxon>
        <taxon>Ecdysozoa</taxon>
        <taxon>Arthropoda</taxon>
        <taxon>Hexapoda</taxon>
        <taxon>Insecta</taxon>
        <taxon>Pterygota</taxon>
        <taxon>Neoptera</taxon>
        <taxon>Polyneoptera</taxon>
        <taxon>Dictyoptera</taxon>
        <taxon>Blattodea</taxon>
        <taxon>Blattoidea</taxon>
        <taxon>Termitoidae</taxon>
        <taxon>Kalotermitidae</taxon>
        <taxon>Cryptotermitinae</taxon>
        <taxon>Cryptotermes</taxon>
    </lineage>
</organism>
<dbReference type="SMART" id="SM00097">
    <property type="entry name" value="WNT1"/>
    <property type="match status" value="1"/>
</dbReference>
<keyword evidence="5" id="KW-0272">Extracellular matrix</keyword>
<evidence type="ECO:0000313" key="12">
    <source>
        <dbReference type="Proteomes" id="UP000235965"/>
    </source>
</evidence>
<dbReference type="GO" id="GO:0005125">
    <property type="term" value="F:cytokine activity"/>
    <property type="evidence" value="ECO:0007669"/>
    <property type="project" value="TreeGrafter"/>
</dbReference>
<evidence type="ECO:0000256" key="3">
    <source>
        <dbReference type="ARBA" id="ARBA00022473"/>
    </source>
</evidence>
<dbReference type="GO" id="GO:0060070">
    <property type="term" value="P:canonical Wnt signaling pathway"/>
    <property type="evidence" value="ECO:0007669"/>
    <property type="project" value="TreeGrafter"/>
</dbReference>
<accession>A0A2J7QLJ5</accession>
<keyword evidence="7" id="KW-1015">Disulfide bond</keyword>
<keyword evidence="4" id="KW-0964">Secreted</keyword>
<dbReference type="GO" id="GO:0005109">
    <property type="term" value="F:frizzled binding"/>
    <property type="evidence" value="ECO:0007669"/>
    <property type="project" value="TreeGrafter"/>
</dbReference>
<dbReference type="Gene3D" id="3.30.2460.20">
    <property type="match status" value="1"/>
</dbReference>
<dbReference type="GO" id="GO:0060560">
    <property type="term" value="P:developmental growth involved in morphogenesis"/>
    <property type="evidence" value="ECO:0007669"/>
    <property type="project" value="UniProtKB-ARBA"/>
</dbReference>
<proteinExistence type="inferred from homology"/>
<dbReference type="FunFam" id="3.30.2460.20:FF:000001">
    <property type="entry name" value="Wnt homolog"/>
    <property type="match status" value="1"/>
</dbReference>
<dbReference type="GO" id="GO:0000902">
    <property type="term" value="P:cell morphogenesis"/>
    <property type="evidence" value="ECO:0007669"/>
    <property type="project" value="UniProtKB-ARBA"/>
</dbReference>
<evidence type="ECO:0000256" key="9">
    <source>
        <dbReference type="ARBA" id="ARBA00023288"/>
    </source>
</evidence>
<evidence type="ECO:0000256" key="10">
    <source>
        <dbReference type="RuleBase" id="RU003500"/>
    </source>
</evidence>
<comment type="subcellular location">
    <subcellularLocation>
        <location evidence="1 10">Secreted</location>
        <location evidence="1 10">Extracellular space</location>
        <location evidence="1 10">Extracellular matrix</location>
    </subcellularLocation>
</comment>
<comment type="caution">
    <text evidence="11">The sequence shown here is derived from an EMBL/GenBank/DDBJ whole genome shotgun (WGS) entry which is preliminary data.</text>
</comment>
<comment type="function">
    <text evidence="10">Ligand for members of the frizzled family of seven transmembrane receptors.</text>
</comment>
<dbReference type="OrthoDB" id="5945655at2759"/>
<reference evidence="11 12" key="1">
    <citation type="submission" date="2017-12" db="EMBL/GenBank/DDBJ databases">
        <title>Hemimetabolous genomes reveal molecular basis of termite eusociality.</title>
        <authorList>
            <person name="Harrison M.C."/>
            <person name="Jongepier E."/>
            <person name="Robertson H.M."/>
            <person name="Arning N."/>
            <person name="Bitard-Feildel T."/>
            <person name="Chao H."/>
            <person name="Childers C.P."/>
            <person name="Dinh H."/>
            <person name="Doddapaneni H."/>
            <person name="Dugan S."/>
            <person name="Gowin J."/>
            <person name="Greiner C."/>
            <person name="Han Y."/>
            <person name="Hu H."/>
            <person name="Hughes D.S.T."/>
            <person name="Huylmans A.-K."/>
            <person name="Kemena C."/>
            <person name="Kremer L.P.M."/>
            <person name="Lee S.L."/>
            <person name="Lopez-Ezquerra A."/>
            <person name="Mallet L."/>
            <person name="Monroy-Kuhn J.M."/>
            <person name="Moser A."/>
            <person name="Murali S.C."/>
            <person name="Muzny D.M."/>
            <person name="Otani S."/>
            <person name="Piulachs M.-D."/>
            <person name="Poelchau M."/>
            <person name="Qu J."/>
            <person name="Schaub F."/>
            <person name="Wada-Katsumata A."/>
            <person name="Worley K.C."/>
            <person name="Xie Q."/>
            <person name="Ylla G."/>
            <person name="Poulsen M."/>
            <person name="Gibbs R.A."/>
            <person name="Schal C."/>
            <person name="Richards S."/>
            <person name="Belles X."/>
            <person name="Korb J."/>
            <person name="Bornberg-Bauer E."/>
        </authorList>
    </citation>
    <scope>NUCLEOTIDE SEQUENCE [LARGE SCALE GENOMIC DNA]</scope>
    <source>
        <tissue evidence="11">Whole body</tissue>
    </source>
</reference>
<sequence>MINTVQITWLDLSFQSGDYEAFPYIYISGLTLTFIRAAYYLGLSYDPEDGEGNLDLSTNGNESLPSRLGRFISGKPACGNNSTGGWMGPSAGLDAAGVGVSCMYRLSNDTSRWSRNVGVQSTEVVRLPQPQYLIGASPLCTQISGLSPGQTKLCQLYQDHMSGVGRGARAGIAECQWQFRHRRWNCSTAHDSTVFGPMLKIARRKASTCTQTQKNAHKHPCPEHSFNITWIMITGTAALCEPWPSSGLLAILLYSLLHSSSSYTPKILMSCHTHSSHLNLASREAAFAHAIGAAGVVHAISRACRDGQLSSCGCSRTGRPRDLHRDWIWGGCGDNLEYGYKFTQGFVDVREREKNYRRGSKDQGRSLMNLHNNEAGRRAVIKKSRVTCKCHGVSGSCSLITCWQQLAPFREIEKYSILNRLLKLDCLLSCRILPRVCKKLGCAVGDDVTERWSRGWLRTGRLEFGDYIKDKYDGATEVRINRRGRLQIRDPRFNKPTANDLVYIDDSPNYCVRNLSVGSLGTHGRMCNRTSQGMDGCNLMCCGRGYNTQKTTVRERCDCKFHWCCYVDCKICVKTVDVHTCK</sequence>
<evidence type="ECO:0000256" key="1">
    <source>
        <dbReference type="ARBA" id="ARBA00004498"/>
    </source>
</evidence>
<keyword evidence="9" id="KW-0449">Lipoprotein</keyword>
<protein>
    <recommendedName>
        <fullName evidence="10">Protein Wnt</fullName>
    </recommendedName>
</protein>
<dbReference type="InParanoid" id="A0A2J7QLJ5"/>
<evidence type="ECO:0000313" key="11">
    <source>
        <dbReference type="EMBL" id="PNF29428.1"/>
    </source>
</evidence>
<keyword evidence="12" id="KW-1185">Reference proteome</keyword>